<organism evidence="3 4">
    <name type="scientific">Favolaschia claudopus</name>
    <dbReference type="NCBI Taxonomy" id="2862362"/>
    <lineage>
        <taxon>Eukaryota</taxon>
        <taxon>Fungi</taxon>
        <taxon>Dikarya</taxon>
        <taxon>Basidiomycota</taxon>
        <taxon>Agaricomycotina</taxon>
        <taxon>Agaricomycetes</taxon>
        <taxon>Agaricomycetidae</taxon>
        <taxon>Agaricales</taxon>
        <taxon>Marasmiineae</taxon>
        <taxon>Mycenaceae</taxon>
        <taxon>Favolaschia</taxon>
    </lineage>
</organism>
<dbReference type="InterPro" id="IPR037119">
    <property type="entry name" value="Haem_oxidase_HugZ-like_sf"/>
</dbReference>
<comment type="caution">
    <text evidence="3">The sequence shown here is derived from an EMBL/GenBank/DDBJ whole genome shotgun (WGS) entry which is preliminary data.</text>
</comment>
<evidence type="ECO:0000256" key="1">
    <source>
        <dbReference type="SAM" id="Phobius"/>
    </source>
</evidence>
<accession>A0AAW0BPS6</accession>
<gene>
    <name evidence="3" type="ORF">R3P38DRAFT_2525520</name>
</gene>
<dbReference type="Pfam" id="PF14934">
    <property type="entry name" value="TMEM254"/>
    <property type="match status" value="1"/>
</dbReference>
<dbReference type="InterPro" id="IPR019595">
    <property type="entry name" value="DUF2470"/>
</dbReference>
<dbReference type="PANTHER" id="PTHR37783">
    <property type="entry name" value="MEMBRANE PROTEIN, PUTATIVE (AFU_ORTHOLOGUE AFUA_1G04315)-RELATED"/>
    <property type="match status" value="1"/>
</dbReference>
<dbReference type="Pfam" id="PF10615">
    <property type="entry name" value="DUF2470"/>
    <property type="match status" value="1"/>
</dbReference>
<dbReference type="AlphaFoldDB" id="A0AAW0BPS6"/>
<evidence type="ECO:0000313" key="3">
    <source>
        <dbReference type="EMBL" id="KAK7028393.1"/>
    </source>
</evidence>
<dbReference type="EMBL" id="JAWWNJ010000028">
    <property type="protein sequence ID" value="KAK7028393.1"/>
    <property type="molecule type" value="Genomic_DNA"/>
</dbReference>
<sequence length="230" mass="25774">MADPVAEKSGFLKMYMSSHPDTLVGYAKWYGKVTEPITSAEMSAIDTKARSSNAIWTFQSMTLTCKLKNGSMKVVTVPIEPPLKGYDDVKPRLLEMKAISQEGLGMIKSPQIKSFHFPQRGLAVALIIFTLVPYGAFAPATSTSGSQWTIPAQFMRNYVSQTIFKFIWWASCAIHTTEGLYTLSLCWRHGASFSVSVAYFVATFFIGWPTWSDLRKRIQNARIESVMKVE</sequence>
<dbReference type="PANTHER" id="PTHR37783:SF1">
    <property type="entry name" value="MEMBRANE PROTEIN, PUTATIVE (AFU_ORTHOLOGUE AFUA_1G04315)-RELATED"/>
    <property type="match status" value="1"/>
</dbReference>
<name>A0AAW0BPS6_9AGAR</name>
<evidence type="ECO:0000313" key="4">
    <source>
        <dbReference type="Proteomes" id="UP001362999"/>
    </source>
</evidence>
<evidence type="ECO:0000259" key="2">
    <source>
        <dbReference type="Pfam" id="PF10615"/>
    </source>
</evidence>
<keyword evidence="4" id="KW-1185">Reference proteome</keyword>
<keyword evidence="1" id="KW-0472">Membrane</keyword>
<feature type="transmembrane region" description="Helical" evidence="1">
    <location>
        <begin position="191"/>
        <end position="211"/>
    </location>
</feature>
<protein>
    <submittedName>
        <fullName evidence="3">DUF2470 domain-containing protein</fullName>
    </submittedName>
</protein>
<keyword evidence="1" id="KW-0812">Transmembrane</keyword>
<dbReference type="InterPro" id="IPR028110">
    <property type="entry name" value="TMEM254"/>
</dbReference>
<reference evidence="3 4" key="1">
    <citation type="journal article" date="2024" name="J Genomics">
        <title>Draft genome sequencing and assembly of Favolaschia claudopus CIRM-BRFM 2984 isolated from oak limbs.</title>
        <authorList>
            <person name="Navarro D."/>
            <person name="Drula E."/>
            <person name="Chaduli D."/>
            <person name="Cazenave R."/>
            <person name="Ahrendt S."/>
            <person name="Wang J."/>
            <person name="Lipzen A."/>
            <person name="Daum C."/>
            <person name="Barry K."/>
            <person name="Grigoriev I.V."/>
            <person name="Favel A."/>
            <person name="Rosso M.N."/>
            <person name="Martin F."/>
        </authorList>
    </citation>
    <scope>NUCLEOTIDE SEQUENCE [LARGE SCALE GENOMIC DNA]</scope>
    <source>
        <strain evidence="3 4">CIRM-BRFM 2984</strain>
    </source>
</reference>
<proteinExistence type="predicted"/>
<feature type="domain" description="DUF2470" evidence="2">
    <location>
        <begin position="14"/>
        <end position="96"/>
    </location>
</feature>
<keyword evidence="1" id="KW-1133">Transmembrane helix</keyword>
<feature type="transmembrane region" description="Helical" evidence="1">
    <location>
        <begin position="121"/>
        <end position="140"/>
    </location>
</feature>
<dbReference type="Gene3D" id="3.20.180.10">
    <property type="entry name" value="PNP-oxidase-like"/>
    <property type="match status" value="1"/>
</dbReference>
<dbReference type="Proteomes" id="UP001362999">
    <property type="component" value="Unassembled WGS sequence"/>
</dbReference>